<sequence length="68" mass="7880">MGAFCARLALAPLFISVRRIVNVYTEEGCRLFYYGDILPAKLHDNTVKYKYKQTGETLVIIVRKRSRL</sequence>
<dbReference type="EMBL" id="CP010525">
    <property type="protein sequence ID" value="AJO24862.1"/>
    <property type="molecule type" value="Genomic_DNA"/>
</dbReference>
<accession>A0AAN0T8I6</accession>
<proteinExistence type="predicted"/>
<dbReference type="Proteomes" id="UP000032024">
    <property type="component" value="Chromosome"/>
</dbReference>
<evidence type="ECO:0000313" key="1">
    <source>
        <dbReference type="EMBL" id="AJO24862.1"/>
    </source>
</evidence>
<protein>
    <submittedName>
        <fullName evidence="1">Uncharacterized protein</fullName>
    </submittedName>
</protein>
<reference evidence="2" key="1">
    <citation type="submission" date="2015-01" db="EMBL/GenBank/DDBJ databases">
        <title>Comparative genome analysis of Bacillus coagulans HM-08, Clostridium butyricum HM-68, Bacillus subtilis HM-66 and Bacillus paralicheniformis BL-09.</title>
        <authorList>
            <person name="Zhang H."/>
        </authorList>
    </citation>
    <scope>NUCLEOTIDE SEQUENCE [LARGE SCALE GENOMIC DNA]</scope>
    <source>
        <strain evidence="2">HM-08</strain>
    </source>
</reference>
<gene>
    <name evidence="1" type="ORF">SB48_HM08orf06420</name>
</gene>
<keyword evidence="2" id="KW-1185">Reference proteome</keyword>
<name>A0AAN0T8I6_HEYCO</name>
<organism evidence="1 2">
    <name type="scientific">Heyndrickxia coagulans</name>
    <name type="common">Weizmannia coagulans</name>
    <dbReference type="NCBI Taxonomy" id="1398"/>
    <lineage>
        <taxon>Bacteria</taxon>
        <taxon>Bacillati</taxon>
        <taxon>Bacillota</taxon>
        <taxon>Bacilli</taxon>
        <taxon>Bacillales</taxon>
        <taxon>Bacillaceae</taxon>
        <taxon>Heyndrickxia</taxon>
    </lineage>
</organism>
<dbReference type="AlphaFoldDB" id="A0AAN0T8I6"/>
<evidence type="ECO:0000313" key="2">
    <source>
        <dbReference type="Proteomes" id="UP000032024"/>
    </source>
</evidence>